<feature type="region of interest" description="Disordered" evidence="1">
    <location>
        <begin position="367"/>
        <end position="398"/>
    </location>
</feature>
<keyword evidence="3" id="KW-1185">Reference proteome</keyword>
<comment type="caution">
    <text evidence="2">The sequence shown here is derived from an EMBL/GenBank/DDBJ whole genome shotgun (WGS) entry which is preliminary data.</text>
</comment>
<evidence type="ECO:0000313" key="2">
    <source>
        <dbReference type="EMBL" id="GAA1981541.1"/>
    </source>
</evidence>
<proteinExistence type="predicted"/>
<dbReference type="Proteomes" id="UP001499854">
    <property type="component" value="Unassembled WGS sequence"/>
</dbReference>
<organism evidence="2 3">
    <name type="scientific">Catenulispora subtropica</name>
    <dbReference type="NCBI Taxonomy" id="450798"/>
    <lineage>
        <taxon>Bacteria</taxon>
        <taxon>Bacillati</taxon>
        <taxon>Actinomycetota</taxon>
        <taxon>Actinomycetes</taxon>
        <taxon>Catenulisporales</taxon>
        <taxon>Catenulisporaceae</taxon>
        <taxon>Catenulispora</taxon>
    </lineage>
</organism>
<gene>
    <name evidence="2" type="ORF">GCM10009838_48520</name>
</gene>
<dbReference type="RefSeq" id="WP_344659393.1">
    <property type="nucleotide sequence ID" value="NZ_BAAAQM010000028.1"/>
</dbReference>
<protein>
    <submittedName>
        <fullName evidence="2">Tat pathway signal protein</fullName>
    </submittedName>
</protein>
<evidence type="ECO:0000256" key="1">
    <source>
        <dbReference type="SAM" id="MobiDB-lite"/>
    </source>
</evidence>
<name>A0ABP5DJN8_9ACTN</name>
<reference evidence="3" key="1">
    <citation type="journal article" date="2019" name="Int. J. Syst. Evol. Microbiol.">
        <title>The Global Catalogue of Microorganisms (GCM) 10K type strain sequencing project: providing services to taxonomists for standard genome sequencing and annotation.</title>
        <authorList>
            <consortium name="The Broad Institute Genomics Platform"/>
            <consortium name="The Broad Institute Genome Sequencing Center for Infectious Disease"/>
            <person name="Wu L."/>
            <person name="Ma J."/>
        </authorList>
    </citation>
    <scope>NUCLEOTIDE SEQUENCE [LARGE SCALE GENOMIC DNA]</scope>
    <source>
        <strain evidence="3">JCM 16013</strain>
    </source>
</reference>
<sequence length="489" mass="52592">MDTHSHARRTVLKTGALAVALTALELVGPAKPRPVRLPLDTAGLPLPDIQFDIGGFIAPARTVEGIRVQFGPVFTTFLTAQLTRNPVQADQAVLASALDTIEANYAFSPSGVFPFVSYGLPYFNRLPAALVTARIPHLLSAPGRLALEEAVPGPTDVSPQNPGISKLRFNVPVRIENNDLLFTLRSDDPTVLTDILLWLSGSGSLNGANVPSPAFHGLLRFTSSRLMFQQMGLPRLVATGAGLPFAPFLQPESPMWMGFADQQVKGAGPAAICTFAGNASARVTTAQAGDYFDNGSVQHLAHDILDMAQFFDLDADGNPGSDGTFTERVQYMFRSDPPPSLGNPNDQYTNGGGPSFLENTFQGTGDAEASAQGVDTPGNEHRMGHLSTLQRSSRAADGTPMHIRMDGPGFDAMDVPDHSTQPKLQFTVFVPSADFFATMRRNQASLDLAAKYAVPASDNGLERFITATRRQNFLVPPRRHRAFPLLELT</sequence>
<evidence type="ECO:0000313" key="3">
    <source>
        <dbReference type="Proteomes" id="UP001499854"/>
    </source>
</evidence>
<dbReference type="InterPro" id="IPR055828">
    <property type="entry name" value="DUF7405"/>
</dbReference>
<dbReference type="EMBL" id="BAAAQM010000028">
    <property type="protein sequence ID" value="GAA1981541.1"/>
    <property type="molecule type" value="Genomic_DNA"/>
</dbReference>
<accession>A0ABP5DJN8</accession>
<dbReference type="Pfam" id="PF24152">
    <property type="entry name" value="DUF7405"/>
    <property type="match status" value="1"/>
</dbReference>